<sequence length="231" mass="25888">MLKHVGKHNDKRCVIVFRKIPELEHMALVIYSDLLPRMTHDEVMRAVESPQGQEAQDISDVLFRTIMADGTNCLESLHRNGLMKKVPTNQVLVTPTTTSSVRLDELNDILDEMAKGKEAMERLQNLDTNRGYTGKKNNTNKNQPRRAEIQEVGERRTREAQGNTSAADMLSGMLSDADLAAQRLEQAQKMESTAKQLLEEATRLKAEADSLNNKADDVGTTKKTKAEKQEA</sequence>
<feature type="region of interest" description="Disordered" evidence="1">
    <location>
        <begin position="129"/>
        <end position="166"/>
    </location>
</feature>
<gene>
    <name evidence="2" type="ORF">UFOVP257_395</name>
</gene>
<accession>A0A6J5LK10</accession>
<feature type="compositionally biased region" description="Basic and acidic residues" evidence="1">
    <location>
        <begin position="145"/>
        <end position="159"/>
    </location>
</feature>
<reference evidence="2" key="1">
    <citation type="submission" date="2020-04" db="EMBL/GenBank/DDBJ databases">
        <authorList>
            <person name="Chiriac C."/>
            <person name="Salcher M."/>
            <person name="Ghai R."/>
            <person name="Kavagutti S V."/>
        </authorList>
    </citation>
    <scope>NUCLEOTIDE SEQUENCE</scope>
</reference>
<feature type="compositionally biased region" description="Low complexity" evidence="1">
    <location>
        <begin position="129"/>
        <end position="142"/>
    </location>
</feature>
<evidence type="ECO:0000256" key="1">
    <source>
        <dbReference type="SAM" id="MobiDB-lite"/>
    </source>
</evidence>
<evidence type="ECO:0000313" key="2">
    <source>
        <dbReference type="EMBL" id="CAB4133673.1"/>
    </source>
</evidence>
<name>A0A6J5LK10_9CAUD</name>
<feature type="region of interest" description="Disordered" evidence="1">
    <location>
        <begin position="206"/>
        <end position="231"/>
    </location>
</feature>
<protein>
    <submittedName>
        <fullName evidence="2">Uncharacterized protein</fullName>
    </submittedName>
</protein>
<dbReference type="EMBL" id="LR796274">
    <property type="protein sequence ID" value="CAB4133673.1"/>
    <property type="molecule type" value="Genomic_DNA"/>
</dbReference>
<organism evidence="2">
    <name type="scientific">uncultured Caudovirales phage</name>
    <dbReference type="NCBI Taxonomy" id="2100421"/>
    <lineage>
        <taxon>Viruses</taxon>
        <taxon>Duplodnaviria</taxon>
        <taxon>Heunggongvirae</taxon>
        <taxon>Uroviricota</taxon>
        <taxon>Caudoviricetes</taxon>
        <taxon>Peduoviridae</taxon>
        <taxon>Maltschvirus</taxon>
        <taxon>Maltschvirus maltsch</taxon>
    </lineage>
</organism>
<proteinExistence type="predicted"/>